<feature type="domain" description="DH" evidence="3">
    <location>
        <begin position="567"/>
        <end position="748"/>
    </location>
</feature>
<feature type="compositionally biased region" description="Basic and acidic residues" evidence="1">
    <location>
        <begin position="538"/>
        <end position="564"/>
    </location>
</feature>
<feature type="compositionally biased region" description="Basic residues" evidence="1">
    <location>
        <begin position="1314"/>
        <end position="1334"/>
    </location>
</feature>
<dbReference type="PROSITE" id="PS50021">
    <property type="entry name" value="CH"/>
    <property type="match status" value="1"/>
</dbReference>
<reference evidence="5" key="1">
    <citation type="submission" date="2022-08" db="EMBL/GenBank/DDBJ databases">
        <title>Novel sulphate-reducing endosymbionts in the free-living metamonad Anaeramoeba.</title>
        <authorList>
            <person name="Jerlstrom-Hultqvist J."/>
            <person name="Cepicka I."/>
            <person name="Gallot-Lavallee L."/>
            <person name="Salas-Leiva D."/>
            <person name="Curtis B.A."/>
            <person name="Zahonova K."/>
            <person name="Pipaliya S."/>
            <person name="Dacks J."/>
            <person name="Roger A.J."/>
        </authorList>
    </citation>
    <scope>NUCLEOTIDE SEQUENCE</scope>
    <source>
        <strain evidence="5">Busselton2</strain>
    </source>
</reference>
<dbReference type="InterPro" id="IPR051092">
    <property type="entry name" value="FYVE_RhoGEF_PH"/>
</dbReference>
<accession>A0AAV8A9T6</accession>
<feature type="compositionally biased region" description="Basic and acidic residues" evidence="1">
    <location>
        <begin position="150"/>
        <end position="160"/>
    </location>
</feature>
<feature type="compositionally biased region" description="Basic and acidic residues" evidence="1">
    <location>
        <begin position="259"/>
        <end position="291"/>
    </location>
</feature>
<dbReference type="SMART" id="SM00233">
    <property type="entry name" value="PH"/>
    <property type="match status" value="3"/>
</dbReference>
<dbReference type="SUPFAM" id="SSF48065">
    <property type="entry name" value="DBL homology domain (DH-domain)"/>
    <property type="match status" value="1"/>
</dbReference>
<feature type="compositionally biased region" description="Basic residues" evidence="1">
    <location>
        <begin position="1360"/>
        <end position="1372"/>
    </location>
</feature>
<feature type="region of interest" description="Disordered" evidence="1">
    <location>
        <begin position="150"/>
        <end position="565"/>
    </location>
</feature>
<comment type="caution">
    <text evidence="5">The sequence shown here is derived from an EMBL/GenBank/DDBJ whole genome shotgun (WGS) entry which is preliminary data.</text>
</comment>
<dbReference type="PROSITE" id="PS50003">
    <property type="entry name" value="PH_DOMAIN"/>
    <property type="match status" value="2"/>
</dbReference>
<dbReference type="PROSITE" id="PS50010">
    <property type="entry name" value="DH_2"/>
    <property type="match status" value="1"/>
</dbReference>
<dbReference type="EMBL" id="JANTQA010000012">
    <property type="protein sequence ID" value="KAJ3451004.1"/>
    <property type="molecule type" value="Genomic_DNA"/>
</dbReference>
<protein>
    <submittedName>
        <fullName evidence="5">Guanine exchange factor for rac</fullName>
    </submittedName>
</protein>
<organism evidence="5 6">
    <name type="scientific">Anaeramoeba flamelloides</name>
    <dbReference type="NCBI Taxonomy" id="1746091"/>
    <lineage>
        <taxon>Eukaryota</taxon>
        <taxon>Metamonada</taxon>
        <taxon>Anaeramoebidae</taxon>
        <taxon>Anaeramoeba</taxon>
    </lineage>
</organism>
<feature type="compositionally biased region" description="Polar residues" evidence="1">
    <location>
        <begin position="210"/>
        <end position="219"/>
    </location>
</feature>
<dbReference type="Pfam" id="PF00621">
    <property type="entry name" value="RhoGEF"/>
    <property type="match status" value="1"/>
</dbReference>
<evidence type="ECO:0000313" key="6">
    <source>
        <dbReference type="Proteomes" id="UP001146793"/>
    </source>
</evidence>
<sequence>MQRDWDKIQQEQYVPWMNRYLVTRNLKVNNFHQDLSNGILIINLLEIITGDSVGRFNKNPRFAIQKRDNFDLVFTFMKKHGTHVIGCSTQDIVRGETKVLLSLVWNIIRMAEKIKGKSYKKEKTVLFPQKKNITKQRTTLRSNLFNKWEQRVEKQKESATKSRTKRETRKTQNNYRSNIVIHRTKRFAVNKPKTSINNKPIQKNNPKTNGQTQTSTKPNTKTESKPNIRDNKSQGIGKQSKIQHPEKKIQENSLNSENNKAKEPTGLPKPEKEPKIISEKIPKSEKIENKTKTISVNLQDKKKPEIKQKTEQLPKKETKKKTEQLPKTEKNSNKTDKGPQNLQDKTKETAKKTQEFTKKPDKLIKPKTKSKTKPTTEPRKEPKKEPKKEHKKEPKKEHKKKTEQLPKSKKIKKKTEQLPKTEKKLNKTDKGPEISQDKTKETAKKTQESTKKPDKLIKPKTESKTKPKTEPKTEPRKEPKQETIKTNEPEQLPKSKKIKKKTEKSPKTEKKLNKTDKGTEISQDKINPIETETKPVNVKKETQEANKPEINPEKEPIESQEEKRKNRRKKIAEEIYSSEETYVTSLKTMIGIYLNPMKNHLKQKQIRYIFSEIDSIINFNELLLEEIKPRCTNWNEKTFIGDIFLKLISDLKIYTDYINNYNTAIQTLSRLTSKKKDLAKLLDNQSRLPIAKGLKLTFFLIMPIQRIPRYVMLLQDMVKHTNKNHPDYDNLKQSLNKVQEIAIYCNEKKREADQMAETFKIESKISGLSNIVNPSRRFLRGGVTYIKPKNGKKIIECYLHLFNDLLIISKKAKKLKLLNIIELDLETYILNSHPYIIEDNSQNNNININIIQNKGNNSNNNSDNSDNNGSNGNTATTVTNSNNSNNKNDDDKDDNNDQNKPTQLFGFTIRSWTFFKKDNDFTFGTTFYFDSKIEKLEWITAFDRLKNNRMEDFKTRTTKEINNPELLAKNTEIDFLKEKQWSMEKIHQKSKKGGYLMKHSHTKIQNIKHSFLVLLRDNLLIFKYNMEEEETYISDLSKTIFLGTCSVVFNPNYQNGLQILTPDRIYYFSSKKLENTLKWICVLRKQTYQLLNAKLKEEKKLRGIEEINTDEKTSSKEFDKLTINVHNLKNRVSDSPKTRSKRMSLRILSSPISPLREKKKNLFENIKFGDQVFKKGYIHKHSSNIFKEWKQRYAVLKANHLLFFNNEKEQDYLTEVIDLAFCKFEIRVNNKFILEKKFAFDLVTSDRIYILKCKTRNGLFEWMEAIQNRIKSIEDLTHRNVQQELINISNSGENVKNGEKGENKVEEREERMKERKGRKERKKGKEDRRKKRRGRKEEREERRKDERGGKRREERQDRRKERRERREKKGNKKLLEKKVKEEQD</sequence>
<dbReference type="Gene3D" id="2.30.29.30">
    <property type="entry name" value="Pleckstrin-homology domain (PH domain)/Phosphotyrosine-binding domain (PTB)"/>
    <property type="match status" value="3"/>
</dbReference>
<feature type="region of interest" description="Disordered" evidence="1">
    <location>
        <begin position="857"/>
        <end position="902"/>
    </location>
</feature>
<dbReference type="InterPro" id="IPR035899">
    <property type="entry name" value="DBL_dom_sf"/>
</dbReference>
<dbReference type="InterPro" id="IPR001715">
    <property type="entry name" value="CH_dom"/>
</dbReference>
<dbReference type="InterPro" id="IPR001849">
    <property type="entry name" value="PH_domain"/>
</dbReference>
<dbReference type="PANTHER" id="PTHR12673:SF159">
    <property type="entry name" value="LD03170P"/>
    <property type="match status" value="1"/>
</dbReference>
<feature type="domain" description="PH" evidence="2">
    <location>
        <begin position="1171"/>
        <end position="1271"/>
    </location>
</feature>
<feature type="compositionally biased region" description="Basic and acidic residues" evidence="1">
    <location>
        <begin position="1296"/>
        <end position="1313"/>
    </location>
</feature>
<feature type="compositionally biased region" description="Basic and acidic residues" evidence="1">
    <location>
        <begin position="1335"/>
        <end position="1359"/>
    </location>
</feature>
<dbReference type="Pfam" id="PF00169">
    <property type="entry name" value="PH"/>
    <property type="match status" value="1"/>
</dbReference>
<feature type="domain" description="PH" evidence="2">
    <location>
        <begin position="989"/>
        <end position="1088"/>
    </location>
</feature>
<feature type="compositionally biased region" description="Basic and acidic residues" evidence="1">
    <location>
        <begin position="374"/>
        <end position="406"/>
    </location>
</feature>
<dbReference type="GO" id="GO:0005737">
    <property type="term" value="C:cytoplasm"/>
    <property type="evidence" value="ECO:0007669"/>
    <property type="project" value="TreeGrafter"/>
</dbReference>
<dbReference type="InterPro" id="IPR036872">
    <property type="entry name" value="CH_dom_sf"/>
</dbReference>
<feature type="compositionally biased region" description="Basic and acidic residues" evidence="1">
    <location>
        <begin position="220"/>
        <end position="232"/>
    </location>
</feature>
<dbReference type="Gene3D" id="1.10.418.10">
    <property type="entry name" value="Calponin-like domain"/>
    <property type="match status" value="1"/>
</dbReference>
<evidence type="ECO:0000259" key="3">
    <source>
        <dbReference type="PROSITE" id="PS50010"/>
    </source>
</evidence>
<dbReference type="GO" id="GO:0005085">
    <property type="term" value="F:guanyl-nucleotide exchange factor activity"/>
    <property type="evidence" value="ECO:0007669"/>
    <property type="project" value="InterPro"/>
</dbReference>
<dbReference type="Gene3D" id="1.20.900.10">
    <property type="entry name" value="Dbl homology (DH) domain"/>
    <property type="match status" value="1"/>
</dbReference>
<name>A0AAV8A9T6_9EUKA</name>
<feature type="compositionally biased region" description="Basic and acidic residues" evidence="1">
    <location>
        <begin position="414"/>
        <end position="493"/>
    </location>
</feature>
<evidence type="ECO:0000259" key="4">
    <source>
        <dbReference type="PROSITE" id="PS50021"/>
    </source>
</evidence>
<proteinExistence type="predicted"/>
<dbReference type="Proteomes" id="UP001146793">
    <property type="component" value="Unassembled WGS sequence"/>
</dbReference>
<feature type="compositionally biased region" description="Basic and acidic residues" evidence="1">
    <location>
        <begin position="503"/>
        <end position="523"/>
    </location>
</feature>
<dbReference type="Pfam" id="PF00307">
    <property type="entry name" value="CH"/>
    <property type="match status" value="1"/>
</dbReference>
<feature type="compositionally biased region" description="Basic and acidic residues" evidence="1">
    <location>
        <begin position="344"/>
        <end position="364"/>
    </location>
</feature>
<gene>
    <name evidence="5" type="ORF">M0812_07200</name>
</gene>
<evidence type="ECO:0000259" key="2">
    <source>
        <dbReference type="PROSITE" id="PS50003"/>
    </source>
</evidence>
<dbReference type="PANTHER" id="PTHR12673">
    <property type="entry name" value="FACIOGENITAL DYSPLASIA PROTEIN"/>
    <property type="match status" value="1"/>
</dbReference>
<feature type="compositionally biased region" description="Low complexity" evidence="1">
    <location>
        <begin position="857"/>
        <end position="886"/>
    </location>
</feature>
<dbReference type="InterPro" id="IPR000219">
    <property type="entry name" value="DH_dom"/>
</dbReference>
<dbReference type="CDD" id="cd00160">
    <property type="entry name" value="RhoGEF"/>
    <property type="match status" value="1"/>
</dbReference>
<feature type="compositionally biased region" description="Basic and acidic residues" evidence="1">
    <location>
        <begin position="1373"/>
        <end position="1384"/>
    </location>
</feature>
<dbReference type="InterPro" id="IPR011993">
    <property type="entry name" value="PH-like_dom_sf"/>
</dbReference>
<evidence type="ECO:0000313" key="5">
    <source>
        <dbReference type="EMBL" id="KAJ3451004.1"/>
    </source>
</evidence>
<evidence type="ECO:0000256" key="1">
    <source>
        <dbReference type="SAM" id="MobiDB-lite"/>
    </source>
</evidence>
<feature type="region of interest" description="Disordered" evidence="1">
    <location>
        <begin position="1288"/>
        <end position="1384"/>
    </location>
</feature>
<dbReference type="FunFam" id="1.20.900.10:FF:000003">
    <property type="entry name" value="Rho guanine nucleotide exchange factor 10 like"/>
    <property type="match status" value="1"/>
</dbReference>
<feature type="compositionally biased region" description="Low complexity" evidence="1">
    <location>
        <begin position="196"/>
        <end position="209"/>
    </location>
</feature>
<dbReference type="SUPFAM" id="SSF50729">
    <property type="entry name" value="PH domain-like"/>
    <property type="match status" value="3"/>
</dbReference>
<dbReference type="SUPFAM" id="SSF47576">
    <property type="entry name" value="Calponin-homology domain, CH-domain"/>
    <property type="match status" value="1"/>
</dbReference>
<feature type="compositionally biased region" description="Basic and acidic residues" evidence="1">
    <location>
        <begin position="299"/>
        <end position="337"/>
    </location>
</feature>
<feature type="domain" description="Calponin-homology (CH)" evidence="4">
    <location>
        <begin position="7"/>
        <end position="112"/>
    </location>
</feature>
<dbReference type="SMART" id="SM00325">
    <property type="entry name" value="RhoGEF"/>
    <property type="match status" value="1"/>
</dbReference>
<dbReference type="SMART" id="SM00033">
    <property type="entry name" value="CH"/>
    <property type="match status" value="1"/>
</dbReference>
<feature type="compositionally biased region" description="Polar residues" evidence="1">
    <location>
        <begin position="233"/>
        <end position="242"/>
    </location>
</feature>